<dbReference type="InterPro" id="IPR006860">
    <property type="entry name" value="FecR"/>
</dbReference>
<dbReference type="EMBL" id="BMKK01000002">
    <property type="protein sequence ID" value="GGD47618.1"/>
    <property type="molecule type" value="Genomic_DNA"/>
</dbReference>
<keyword evidence="1" id="KW-1133">Transmembrane helix</keyword>
<dbReference type="InterPro" id="IPR012373">
    <property type="entry name" value="Ferrdict_sens_TM"/>
</dbReference>
<sequence>MKKKLTRFDANPTLDELLVDESFLNFYFRKDEADILEWEDWADDNEARLAMIKEAFSELDRLSLKWKSEQIENKYAALSEELSHVPNDKPTTLRVFYRNLSFIRWAAAVVILLGLSWWYYQKTDTKSGIYQELVANTPVELIEKENKSDKPLLITLSDGSSILLQKGSRLSYPTTFDGDRREVFLDGEAFFEVAKNPEKPFFVYANEVITKVLGTSFTIKSFKGQKDIQVIVRTGKVSVYRLDEIKNNEKLLQSKVLEGVVVVPNQQISFNKEENNFSKTLVEQPEMLSEMPQFNFEFRDESAAVIFNTIQKAYGISIVFDEELLKECPVTASLSDEPLYGKLELVCNAIEAQYQLIDGQIIINSKGCKN</sequence>
<feature type="domain" description="FecR protein" evidence="2">
    <location>
        <begin position="152"/>
        <end position="237"/>
    </location>
</feature>
<dbReference type="AlphaFoldDB" id="A0A917DLF8"/>
<keyword evidence="1" id="KW-0472">Membrane</keyword>
<proteinExistence type="predicted"/>
<comment type="caution">
    <text evidence="4">The sequence shown here is derived from an EMBL/GenBank/DDBJ whole genome shotgun (WGS) entry which is preliminary data.</text>
</comment>
<dbReference type="RefSeq" id="WP_188764898.1">
    <property type="nucleotide sequence ID" value="NZ_BMKK01000002.1"/>
</dbReference>
<dbReference type="Gene3D" id="2.60.120.1440">
    <property type="match status" value="1"/>
</dbReference>
<name>A0A917DLF8_9BACT</name>
<feature type="domain" description="Protein FecR C-terminal" evidence="3">
    <location>
        <begin position="296"/>
        <end position="363"/>
    </location>
</feature>
<dbReference type="Gene3D" id="3.55.50.30">
    <property type="match status" value="1"/>
</dbReference>
<evidence type="ECO:0000259" key="3">
    <source>
        <dbReference type="Pfam" id="PF16344"/>
    </source>
</evidence>
<gene>
    <name evidence="4" type="ORF">GCM10011514_09510</name>
</gene>
<dbReference type="Pfam" id="PF16344">
    <property type="entry name" value="FecR_C"/>
    <property type="match status" value="1"/>
</dbReference>
<evidence type="ECO:0000256" key="1">
    <source>
        <dbReference type="SAM" id="Phobius"/>
    </source>
</evidence>
<reference evidence="4" key="2">
    <citation type="submission" date="2020-09" db="EMBL/GenBank/DDBJ databases">
        <authorList>
            <person name="Sun Q."/>
            <person name="Zhou Y."/>
        </authorList>
    </citation>
    <scope>NUCLEOTIDE SEQUENCE</scope>
    <source>
        <strain evidence="4">CGMCC 1.15958</strain>
    </source>
</reference>
<dbReference type="Proteomes" id="UP000609064">
    <property type="component" value="Unassembled WGS sequence"/>
</dbReference>
<protein>
    <submittedName>
        <fullName evidence="4">Iron dicitrate transporter FecR</fullName>
    </submittedName>
</protein>
<keyword evidence="5" id="KW-1185">Reference proteome</keyword>
<dbReference type="PANTHER" id="PTHR30273:SF2">
    <property type="entry name" value="PROTEIN FECR"/>
    <property type="match status" value="1"/>
</dbReference>
<reference evidence="4" key="1">
    <citation type="journal article" date="2014" name="Int. J. Syst. Evol. Microbiol.">
        <title>Complete genome sequence of Corynebacterium casei LMG S-19264T (=DSM 44701T), isolated from a smear-ripened cheese.</title>
        <authorList>
            <consortium name="US DOE Joint Genome Institute (JGI-PGF)"/>
            <person name="Walter F."/>
            <person name="Albersmeier A."/>
            <person name="Kalinowski J."/>
            <person name="Ruckert C."/>
        </authorList>
    </citation>
    <scope>NUCLEOTIDE SEQUENCE</scope>
    <source>
        <strain evidence="4">CGMCC 1.15958</strain>
    </source>
</reference>
<accession>A0A917DLF8</accession>
<evidence type="ECO:0000313" key="5">
    <source>
        <dbReference type="Proteomes" id="UP000609064"/>
    </source>
</evidence>
<evidence type="ECO:0000259" key="2">
    <source>
        <dbReference type="Pfam" id="PF04773"/>
    </source>
</evidence>
<dbReference type="InterPro" id="IPR032508">
    <property type="entry name" value="FecR_C"/>
</dbReference>
<dbReference type="PIRSF" id="PIRSF018266">
    <property type="entry name" value="FecR"/>
    <property type="match status" value="1"/>
</dbReference>
<dbReference type="Pfam" id="PF04773">
    <property type="entry name" value="FecR"/>
    <property type="match status" value="1"/>
</dbReference>
<keyword evidence="1" id="KW-0812">Transmembrane</keyword>
<dbReference type="GO" id="GO:0016989">
    <property type="term" value="F:sigma factor antagonist activity"/>
    <property type="evidence" value="ECO:0007669"/>
    <property type="project" value="TreeGrafter"/>
</dbReference>
<dbReference type="PANTHER" id="PTHR30273">
    <property type="entry name" value="PERIPLASMIC SIGNAL SENSOR AND SIGMA FACTOR ACTIVATOR FECR-RELATED"/>
    <property type="match status" value="1"/>
</dbReference>
<evidence type="ECO:0000313" key="4">
    <source>
        <dbReference type="EMBL" id="GGD47618.1"/>
    </source>
</evidence>
<feature type="transmembrane region" description="Helical" evidence="1">
    <location>
        <begin position="102"/>
        <end position="120"/>
    </location>
</feature>
<organism evidence="4 5">
    <name type="scientific">Emticicia aquatilis</name>
    <dbReference type="NCBI Taxonomy" id="1537369"/>
    <lineage>
        <taxon>Bacteria</taxon>
        <taxon>Pseudomonadati</taxon>
        <taxon>Bacteroidota</taxon>
        <taxon>Cytophagia</taxon>
        <taxon>Cytophagales</taxon>
        <taxon>Leadbetterellaceae</taxon>
        <taxon>Emticicia</taxon>
    </lineage>
</organism>